<reference evidence="1" key="1">
    <citation type="submission" date="2019-08" db="EMBL/GenBank/DDBJ databases">
        <title>Genome sequence of Clostridiales bacterium MT110.</title>
        <authorList>
            <person name="Cao J."/>
        </authorList>
    </citation>
    <scope>NUCLEOTIDE SEQUENCE</scope>
    <source>
        <strain evidence="1">MT110</strain>
    </source>
</reference>
<accession>A0ACD1A7E7</accession>
<keyword evidence="1" id="KW-0378">Hydrolase</keyword>
<sequence>MAFDSFDTRELFARLIQCEAGGEGEDGMRAVATVIMNRVNIPFGEFARISEGGNVRNIIEQARQFVCMQTSIGGVYNPQNVNNMNPTDEHYAIVDWALAGNRLSGVDNSLFFFNPYSPQCPPYFPTNVGVIHTRVGDHCFYIPTQYYANT</sequence>
<evidence type="ECO:0000313" key="2">
    <source>
        <dbReference type="Proteomes" id="UP000594014"/>
    </source>
</evidence>
<protein>
    <submittedName>
        <fullName evidence="1">Cell wall hydrolase</fullName>
    </submittedName>
</protein>
<organism evidence="1 2">
    <name type="scientific">Anoxybacterium hadale</name>
    <dbReference type="NCBI Taxonomy" id="3408580"/>
    <lineage>
        <taxon>Bacteria</taxon>
        <taxon>Bacillati</taxon>
        <taxon>Bacillota</taxon>
        <taxon>Clostridia</taxon>
        <taxon>Peptostreptococcales</taxon>
        <taxon>Anaerovoracaceae</taxon>
        <taxon>Anoxybacterium</taxon>
    </lineage>
</organism>
<gene>
    <name evidence="1" type="ORF">FRZ06_02390</name>
</gene>
<keyword evidence="2" id="KW-1185">Reference proteome</keyword>
<proteinExistence type="predicted"/>
<dbReference type="Proteomes" id="UP000594014">
    <property type="component" value="Chromosome"/>
</dbReference>
<dbReference type="EMBL" id="CP042469">
    <property type="protein sequence ID" value="QOX62286.1"/>
    <property type="molecule type" value="Genomic_DNA"/>
</dbReference>
<evidence type="ECO:0000313" key="1">
    <source>
        <dbReference type="EMBL" id="QOX62286.1"/>
    </source>
</evidence>
<name>A0ACD1A7E7_9FIRM</name>